<sequence>MLTRIALSDFNEVALGVRVINVCGPQYKTDKLALVCPKDSKQRVAKVKTGSSDIIRPLQRLHHLELRLIELPSFNGNIVSSSISERNLGTGGRTQSHRHLSSNEDNYQKEKLKSLKTWINLYIYYTRGNKPQRLDL</sequence>
<protein>
    <submittedName>
        <fullName evidence="2">Uncharacterized protein</fullName>
    </submittedName>
</protein>
<evidence type="ECO:0000313" key="3">
    <source>
        <dbReference type="Proteomes" id="UP000886998"/>
    </source>
</evidence>
<gene>
    <name evidence="2" type="ORF">TNIN_428991</name>
</gene>
<keyword evidence="3" id="KW-1185">Reference proteome</keyword>
<name>A0A8X7CB32_9ARAC</name>
<accession>A0A8X7CB32</accession>
<dbReference type="EMBL" id="BMAV01014438">
    <property type="protein sequence ID" value="GFY62838.1"/>
    <property type="molecule type" value="Genomic_DNA"/>
</dbReference>
<evidence type="ECO:0000313" key="2">
    <source>
        <dbReference type="EMBL" id="GFY62838.1"/>
    </source>
</evidence>
<evidence type="ECO:0000256" key="1">
    <source>
        <dbReference type="SAM" id="MobiDB-lite"/>
    </source>
</evidence>
<proteinExistence type="predicted"/>
<feature type="region of interest" description="Disordered" evidence="1">
    <location>
        <begin position="86"/>
        <end position="105"/>
    </location>
</feature>
<organism evidence="2 3">
    <name type="scientific">Trichonephila inaurata madagascariensis</name>
    <dbReference type="NCBI Taxonomy" id="2747483"/>
    <lineage>
        <taxon>Eukaryota</taxon>
        <taxon>Metazoa</taxon>
        <taxon>Ecdysozoa</taxon>
        <taxon>Arthropoda</taxon>
        <taxon>Chelicerata</taxon>
        <taxon>Arachnida</taxon>
        <taxon>Araneae</taxon>
        <taxon>Araneomorphae</taxon>
        <taxon>Entelegynae</taxon>
        <taxon>Araneoidea</taxon>
        <taxon>Nephilidae</taxon>
        <taxon>Trichonephila</taxon>
        <taxon>Trichonephila inaurata</taxon>
    </lineage>
</organism>
<reference evidence="2" key="1">
    <citation type="submission" date="2020-08" db="EMBL/GenBank/DDBJ databases">
        <title>Multicomponent nature underlies the extraordinary mechanical properties of spider dragline silk.</title>
        <authorList>
            <person name="Kono N."/>
            <person name="Nakamura H."/>
            <person name="Mori M."/>
            <person name="Yoshida Y."/>
            <person name="Ohtoshi R."/>
            <person name="Malay A.D."/>
            <person name="Moran D.A.P."/>
            <person name="Tomita M."/>
            <person name="Numata K."/>
            <person name="Arakawa K."/>
        </authorList>
    </citation>
    <scope>NUCLEOTIDE SEQUENCE</scope>
</reference>
<dbReference type="Proteomes" id="UP000886998">
    <property type="component" value="Unassembled WGS sequence"/>
</dbReference>
<dbReference type="AlphaFoldDB" id="A0A8X7CB32"/>
<comment type="caution">
    <text evidence="2">The sequence shown here is derived from an EMBL/GenBank/DDBJ whole genome shotgun (WGS) entry which is preliminary data.</text>
</comment>